<evidence type="ECO:0000256" key="4">
    <source>
        <dbReference type="ARBA" id="ARBA00022490"/>
    </source>
</evidence>
<dbReference type="InterPro" id="IPR040144">
    <property type="entry name" value="RAP1GDS1"/>
</dbReference>
<dbReference type="OrthoDB" id="26149at2759"/>
<dbReference type="InterPro" id="IPR011989">
    <property type="entry name" value="ARM-like"/>
</dbReference>
<dbReference type="Proteomes" id="UP001152795">
    <property type="component" value="Unassembled WGS sequence"/>
</dbReference>
<dbReference type="GO" id="GO:0005085">
    <property type="term" value="F:guanyl-nucleotide exchange factor activity"/>
    <property type="evidence" value="ECO:0007669"/>
    <property type="project" value="InterPro"/>
</dbReference>
<keyword evidence="8" id="KW-1185">Reference proteome</keyword>
<dbReference type="EMBL" id="CACRXK020003447">
    <property type="protein sequence ID" value="CAB3998818.1"/>
    <property type="molecule type" value="Genomic_DNA"/>
</dbReference>
<evidence type="ECO:0000256" key="5">
    <source>
        <dbReference type="ARBA" id="ARBA00022824"/>
    </source>
</evidence>
<dbReference type="GO" id="GO:0005739">
    <property type="term" value="C:mitochondrion"/>
    <property type="evidence" value="ECO:0007669"/>
    <property type="project" value="UniProtKB-SubCell"/>
</dbReference>
<dbReference type="Gene3D" id="1.25.10.10">
    <property type="entry name" value="Leucine-rich Repeat Variant"/>
    <property type="match status" value="3"/>
</dbReference>
<dbReference type="AlphaFoldDB" id="A0A6S7H3K7"/>
<keyword evidence="4" id="KW-0963">Cytoplasm</keyword>
<dbReference type="InterPro" id="IPR016024">
    <property type="entry name" value="ARM-type_fold"/>
</dbReference>
<reference evidence="7" key="1">
    <citation type="submission" date="2020-04" db="EMBL/GenBank/DDBJ databases">
        <authorList>
            <person name="Alioto T."/>
            <person name="Alioto T."/>
            <person name="Gomez Garrido J."/>
        </authorList>
    </citation>
    <scope>NUCLEOTIDE SEQUENCE</scope>
    <source>
        <strain evidence="7">A484AB</strain>
    </source>
</reference>
<evidence type="ECO:0000256" key="1">
    <source>
        <dbReference type="ARBA" id="ARBA00004173"/>
    </source>
</evidence>
<dbReference type="Pfam" id="PF00514">
    <property type="entry name" value="Arm"/>
    <property type="match status" value="1"/>
</dbReference>
<keyword evidence="6" id="KW-0496">Mitochondrion</keyword>
<dbReference type="InterPro" id="IPR000225">
    <property type="entry name" value="Armadillo"/>
</dbReference>
<evidence type="ECO:0000256" key="3">
    <source>
        <dbReference type="ARBA" id="ARBA00004514"/>
    </source>
</evidence>
<dbReference type="GO" id="GO:0005783">
    <property type="term" value="C:endoplasmic reticulum"/>
    <property type="evidence" value="ECO:0007669"/>
    <property type="project" value="UniProtKB-SubCell"/>
</dbReference>
<protein>
    <submittedName>
        <fullName evidence="7">Rap1 GTPase-GDP dissociation stimulator 1 isoform X2</fullName>
    </submittedName>
</protein>
<organism evidence="7 8">
    <name type="scientific">Paramuricea clavata</name>
    <name type="common">Red gorgonian</name>
    <name type="synonym">Violescent sea-whip</name>
    <dbReference type="NCBI Taxonomy" id="317549"/>
    <lineage>
        <taxon>Eukaryota</taxon>
        <taxon>Metazoa</taxon>
        <taxon>Cnidaria</taxon>
        <taxon>Anthozoa</taxon>
        <taxon>Octocorallia</taxon>
        <taxon>Malacalcyonacea</taxon>
        <taxon>Plexauridae</taxon>
        <taxon>Paramuricea</taxon>
    </lineage>
</organism>
<dbReference type="PANTHER" id="PTHR10957">
    <property type="entry name" value="RAP1 GTPASE-GDP DISSOCIATION STIMULATOR 1"/>
    <property type="match status" value="1"/>
</dbReference>
<dbReference type="SUPFAM" id="SSF48371">
    <property type="entry name" value="ARM repeat"/>
    <property type="match status" value="2"/>
</dbReference>
<sequence length="620" mass="67834">MDNLSDLLEKLRIFLSGEEISNNDDQHPPDVGLVRTVLEALKQNEDVLPGSEIQKILPLLKSNFEADDLNLKATLLELTAEICKSEDTRQLCVDAGLIPCIINCIETQHPAVVLQIFRAIGNIACDNNKAREEILEAGGVEKILNKLKELQNEEAKHNYETGHHVTACGAVLNLSFDNETLQRDFIQSGAIPLLLRYVEDNMNDSKLSLMATNAVSCLLDMDEGVSSFIATRGCEIFVKALKLSSGELTISLAECLRALSEEDGIKQALVSENCVDILQEIVSTNTSSNNKDVLEKLKISVDLIILLLGDDICLGELFAEENNIFIDKILLWTQSTEAYVRNSCPVAFGNIARTESNCIRLVKMEVHHKLIGLLRNNSQNTETDQIQLQVSVLSALKNLAIPASNKRVLIDAAALDCTLEFLGSSDTPLPLVFRATAVTRLLVQGQDAAVDTVCSQEQCIINLVSLAQDSGIEGLKSEASRLLATLLKNARKSESILAVVKNNGLLPVVTMVTSTHTTMQNEALVGIVLAVNVINNEYSHKIDESNLLATINSVLCAENAEPQTRYNSIAVIEALFIKGLVEKSKLEDSGILQNLETLTNHSHDAIKQRATTVINKIKNP</sequence>
<comment type="caution">
    <text evidence="7">The sequence shown here is derived from an EMBL/GenBank/DDBJ whole genome shotgun (WGS) entry which is preliminary data.</text>
</comment>
<evidence type="ECO:0000313" key="7">
    <source>
        <dbReference type="EMBL" id="CAB3998818.1"/>
    </source>
</evidence>
<comment type="subcellular location">
    <subcellularLocation>
        <location evidence="3">Cytoplasm</location>
        <location evidence="3">Cytosol</location>
    </subcellularLocation>
    <subcellularLocation>
        <location evidence="2">Endoplasmic reticulum</location>
    </subcellularLocation>
    <subcellularLocation>
        <location evidence="1">Mitochondrion</location>
    </subcellularLocation>
</comment>
<name>A0A6S7H3K7_PARCT</name>
<evidence type="ECO:0000313" key="8">
    <source>
        <dbReference type="Proteomes" id="UP001152795"/>
    </source>
</evidence>
<gene>
    <name evidence="7" type="ORF">PACLA_8A076458</name>
</gene>
<accession>A0A6S7H3K7</accession>
<evidence type="ECO:0000256" key="6">
    <source>
        <dbReference type="ARBA" id="ARBA00023128"/>
    </source>
</evidence>
<dbReference type="SMART" id="SM00185">
    <property type="entry name" value="ARM"/>
    <property type="match status" value="5"/>
</dbReference>
<keyword evidence="5" id="KW-0256">Endoplasmic reticulum</keyword>
<evidence type="ECO:0000256" key="2">
    <source>
        <dbReference type="ARBA" id="ARBA00004240"/>
    </source>
</evidence>
<proteinExistence type="predicted"/>
<dbReference type="GO" id="GO:0005829">
    <property type="term" value="C:cytosol"/>
    <property type="evidence" value="ECO:0007669"/>
    <property type="project" value="UniProtKB-SubCell"/>
</dbReference>